<dbReference type="InterPro" id="IPR051342">
    <property type="entry name" value="PDZ_scaffold"/>
</dbReference>
<dbReference type="InterPro" id="IPR036034">
    <property type="entry name" value="PDZ_sf"/>
</dbReference>
<dbReference type="RefSeq" id="XP_072837140.1">
    <property type="nucleotide sequence ID" value="XM_072981039.1"/>
</dbReference>
<accession>A0A6J0SYZ2</accession>
<dbReference type="Gene3D" id="3.30.40.10">
    <property type="entry name" value="Zinc/RING finger domain, C3HC4 (zinc finger)"/>
    <property type="match status" value="1"/>
</dbReference>
<dbReference type="OrthoDB" id="438726at2759"/>
<sequence>MAQSAGEEPGSKVRELCGECGQFHSLPDNHLYNFQDEVDDDLTCHICLQPLLQPMDTPCGHTYCFKCLENFMREYSFCPMDRKKLSFQHCRKSSLLVRNLLDKLIVLCPFQDDCKETMQRCELEAHLQNRCPGFKKYKAQIERKKNPCPNSKPDSLSRPEANSVKEPGGCSSVPPVVSGSSVPAVVSLETPEPGMVNPAFDGSEEDLPQRASLVAETNAIEIHREDPEEELGMRIVGGKDTPLGNVVVQEVLPDSVVAVDGRIAPGDHILEVNGLNVSSVTHCQALSLLRQPCAVLHLIVLQEKGFVTKTGQPDSSPTINQRVIHVTLVKRDRSEPLGIKLIRKTDEPGIFVLDLLDGGLAAKNGKLCQNDKVLSINGQDLRQGTPEAAAHIIQTSEARVNFVVLRQSGGQLSDAVEDGGALSTSNSNSSSSSSSSSGGGSPVHRRRRPEQIHYRRKSSYQKALPQGYLNQEKIVTIKKEPKESLGITIGGGRDVKNKLPLYVTSVQPIGCLYRDGRIKKGDILLSINNVNLTFLSYDEAVSALKSNAALHTVVLKALEIVVPEKATEFLEAPDSRENQFSWAPLWITWLGLPSHLHCCQDIILHKSNSESWGFSIVGGFEESKGSQPFFIKTIVPGTPAFRDRRLKCGDEIVAVNGMSAVGMSNGELIPMLKEQRNKVTLTVVSWPGSLV</sequence>
<evidence type="ECO:0000313" key="13">
    <source>
        <dbReference type="RefSeq" id="XP_072837140.1"/>
    </source>
</evidence>
<evidence type="ECO:0000313" key="9">
    <source>
        <dbReference type="RefSeq" id="XP_020639993.2"/>
    </source>
</evidence>
<dbReference type="InterPro" id="IPR001841">
    <property type="entry name" value="Znf_RING"/>
</dbReference>
<dbReference type="GO" id="GO:0004842">
    <property type="term" value="F:ubiquitin-protein transferase activity"/>
    <property type="evidence" value="ECO:0007669"/>
    <property type="project" value="TreeGrafter"/>
</dbReference>
<keyword evidence="2 4" id="KW-0863">Zinc-finger</keyword>
<feature type="compositionally biased region" description="Low complexity" evidence="5">
    <location>
        <begin position="425"/>
        <end position="436"/>
    </location>
</feature>
<dbReference type="PROSITE" id="PS50089">
    <property type="entry name" value="ZF_RING_2"/>
    <property type="match status" value="1"/>
</dbReference>
<evidence type="ECO:0000313" key="12">
    <source>
        <dbReference type="RefSeq" id="XP_072837139.1"/>
    </source>
</evidence>
<dbReference type="InterPro" id="IPR013083">
    <property type="entry name" value="Znf_RING/FYVE/PHD"/>
</dbReference>
<dbReference type="InterPro" id="IPR017907">
    <property type="entry name" value="Znf_RING_CS"/>
</dbReference>
<dbReference type="CDD" id="cd06677">
    <property type="entry name" value="PDZ1_LNX1_2-like"/>
    <property type="match status" value="1"/>
</dbReference>
<dbReference type="Gene3D" id="2.30.42.10">
    <property type="match status" value="4"/>
</dbReference>
<dbReference type="PANTHER" id="PTHR19964">
    <property type="entry name" value="MULTIPLE PDZ DOMAIN PROTEIN"/>
    <property type="match status" value="1"/>
</dbReference>
<dbReference type="Pfam" id="PF00595">
    <property type="entry name" value="PDZ"/>
    <property type="match status" value="4"/>
</dbReference>
<evidence type="ECO:0000256" key="2">
    <source>
        <dbReference type="ARBA" id="ARBA00022771"/>
    </source>
</evidence>
<evidence type="ECO:0000313" key="8">
    <source>
        <dbReference type="Proteomes" id="UP001652642"/>
    </source>
</evidence>
<feature type="region of interest" description="Disordered" evidence="5">
    <location>
        <begin position="144"/>
        <end position="172"/>
    </location>
</feature>
<dbReference type="RefSeq" id="XP_020639995.2">
    <property type="nucleotide sequence ID" value="XM_020784336.2"/>
</dbReference>
<evidence type="ECO:0000313" key="11">
    <source>
        <dbReference type="RefSeq" id="XP_020639995.2"/>
    </source>
</evidence>
<dbReference type="Pfam" id="PF00097">
    <property type="entry name" value="zf-C3HC4"/>
    <property type="match status" value="1"/>
</dbReference>
<dbReference type="CDD" id="cd16780">
    <property type="entry name" value="mRING-HC-C3HC3D_LNX2"/>
    <property type="match status" value="1"/>
</dbReference>
<feature type="domain" description="RING-type" evidence="6">
    <location>
        <begin position="44"/>
        <end position="82"/>
    </location>
</feature>
<keyword evidence="1" id="KW-0479">Metal-binding</keyword>
<evidence type="ECO:0000256" key="1">
    <source>
        <dbReference type="ARBA" id="ARBA00022723"/>
    </source>
</evidence>
<dbReference type="PROSITE" id="PS50106">
    <property type="entry name" value="PDZ"/>
    <property type="match status" value="4"/>
</dbReference>
<keyword evidence="3" id="KW-0862">Zinc</keyword>
<reference evidence="9 10" key="1">
    <citation type="submission" date="2025-05" db="UniProtKB">
        <authorList>
            <consortium name="RefSeq"/>
        </authorList>
    </citation>
    <scope>IDENTIFICATION</scope>
</reference>
<dbReference type="RefSeq" id="XP_020639993.2">
    <property type="nucleotide sequence ID" value="XM_020784334.2"/>
</dbReference>
<dbReference type="RefSeq" id="XP_020639994.2">
    <property type="nucleotide sequence ID" value="XM_020784335.2"/>
</dbReference>
<feature type="domain" description="PDZ" evidence="7">
    <location>
        <begin position="219"/>
        <end position="304"/>
    </location>
</feature>
<dbReference type="GeneID" id="110074297"/>
<organism evidence="8 11">
    <name type="scientific">Pogona vitticeps</name>
    <name type="common">central bearded dragon</name>
    <dbReference type="NCBI Taxonomy" id="103695"/>
    <lineage>
        <taxon>Eukaryota</taxon>
        <taxon>Metazoa</taxon>
        <taxon>Chordata</taxon>
        <taxon>Craniata</taxon>
        <taxon>Vertebrata</taxon>
        <taxon>Euteleostomi</taxon>
        <taxon>Lepidosauria</taxon>
        <taxon>Squamata</taxon>
        <taxon>Bifurcata</taxon>
        <taxon>Unidentata</taxon>
        <taxon>Episquamata</taxon>
        <taxon>Toxicofera</taxon>
        <taxon>Iguania</taxon>
        <taxon>Acrodonta</taxon>
        <taxon>Agamidae</taxon>
        <taxon>Amphibolurinae</taxon>
        <taxon>Pogona</taxon>
    </lineage>
</organism>
<dbReference type="InterPro" id="IPR018957">
    <property type="entry name" value="Znf_C3HC4_RING-type"/>
</dbReference>
<dbReference type="Proteomes" id="UP001652642">
    <property type="component" value="Chromosome 11"/>
</dbReference>
<evidence type="ECO:0000259" key="6">
    <source>
        <dbReference type="PROSITE" id="PS50089"/>
    </source>
</evidence>
<feature type="compositionally biased region" description="Basic residues" evidence="5">
    <location>
        <begin position="443"/>
        <end position="459"/>
    </location>
</feature>
<evidence type="ECO:0000259" key="7">
    <source>
        <dbReference type="PROSITE" id="PS50106"/>
    </source>
</evidence>
<name>A0A6J0SYZ2_9SAUR</name>
<dbReference type="RefSeq" id="XP_072837139.1">
    <property type="nucleotide sequence ID" value="XM_072981038.1"/>
</dbReference>
<dbReference type="CDD" id="cd06680">
    <property type="entry name" value="PDZ4_LNX1_2-like"/>
    <property type="match status" value="1"/>
</dbReference>
<evidence type="ECO:0000256" key="5">
    <source>
        <dbReference type="SAM" id="MobiDB-lite"/>
    </source>
</evidence>
<dbReference type="SMART" id="SM00184">
    <property type="entry name" value="RING"/>
    <property type="match status" value="1"/>
</dbReference>
<dbReference type="SUPFAM" id="SSF50156">
    <property type="entry name" value="PDZ domain-like"/>
    <property type="match status" value="4"/>
</dbReference>
<keyword evidence="8" id="KW-1185">Reference proteome</keyword>
<protein>
    <submittedName>
        <fullName evidence="9 10">Ligand of Numb protein X 2-like</fullName>
    </submittedName>
</protein>
<dbReference type="SUPFAM" id="SSF57850">
    <property type="entry name" value="RING/U-box"/>
    <property type="match status" value="1"/>
</dbReference>
<dbReference type="AlphaFoldDB" id="A0A6J0SYZ2"/>
<dbReference type="PANTHER" id="PTHR19964:SF41">
    <property type="entry name" value="LIGAND OF NUMB PROTEIN X 2-LIKE"/>
    <property type="match status" value="1"/>
</dbReference>
<feature type="domain" description="PDZ" evidence="7">
    <location>
        <begin position="601"/>
        <end position="687"/>
    </location>
</feature>
<evidence type="ECO:0000256" key="4">
    <source>
        <dbReference type="PROSITE-ProRule" id="PRU00175"/>
    </source>
</evidence>
<dbReference type="SMART" id="SM00228">
    <property type="entry name" value="PDZ"/>
    <property type="match status" value="4"/>
</dbReference>
<feature type="domain" description="PDZ" evidence="7">
    <location>
        <begin position="325"/>
        <end position="408"/>
    </location>
</feature>
<dbReference type="GO" id="GO:0008270">
    <property type="term" value="F:zinc ion binding"/>
    <property type="evidence" value="ECO:0007669"/>
    <property type="project" value="UniProtKB-KW"/>
</dbReference>
<feature type="domain" description="PDZ" evidence="7">
    <location>
        <begin position="474"/>
        <end position="559"/>
    </location>
</feature>
<feature type="region of interest" description="Disordered" evidence="5">
    <location>
        <begin position="415"/>
        <end position="461"/>
    </location>
</feature>
<gene>
    <name evidence="9 10 11 12 13" type="primary">LOC110074297</name>
</gene>
<evidence type="ECO:0000313" key="10">
    <source>
        <dbReference type="RefSeq" id="XP_020639994.2"/>
    </source>
</evidence>
<dbReference type="PROSITE" id="PS00518">
    <property type="entry name" value="ZF_RING_1"/>
    <property type="match status" value="1"/>
</dbReference>
<dbReference type="KEGG" id="pvt:110074297"/>
<proteinExistence type="predicted"/>
<dbReference type="InterPro" id="IPR001478">
    <property type="entry name" value="PDZ"/>
</dbReference>
<evidence type="ECO:0000256" key="3">
    <source>
        <dbReference type="ARBA" id="ARBA00022833"/>
    </source>
</evidence>
<dbReference type="CDD" id="cd06679">
    <property type="entry name" value="PDZ3_LNX1_2-like"/>
    <property type="match status" value="1"/>
</dbReference>
<dbReference type="CDD" id="cd06678">
    <property type="entry name" value="PDZ2_LNX1_2-like"/>
    <property type="match status" value="1"/>
</dbReference>